<dbReference type="Proteomes" id="UP001595733">
    <property type="component" value="Unassembled WGS sequence"/>
</dbReference>
<evidence type="ECO:0000313" key="3">
    <source>
        <dbReference type="EMBL" id="MFC4355042.1"/>
    </source>
</evidence>
<name>A0ABV8UUM8_9BACL</name>
<dbReference type="InterPro" id="IPR035930">
    <property type="entry name" value="FomD-like_sf"/>
</dbReference>
<dbReference type="PANTHER" id="PTHR39159">
    <property type="match status" value="1"/>
</dbReference>
<sequence length="179" mass="20859">MTTTLTVKSFKHPNHLHYEWPTTLLQETDDFLVVSSAAGRQLKHYTKGQTFTIELPAIEIFSKTEWFTASLDIQQGRIVSAYCNIAKPSQRIGDEIHFVDFDVDYVKRPDQGWTVVDEDEFIENSKRYSYTPELIERVYIELSKLMRRVETKQFPFNEGFLESVPSQHVVSFMQNDVQG</sequence>
<keyword evidence="1" id="KW-0378">Hydrolase</keyword>
<accession>A0ABV8UUM8</accession>
<protein>
    <submittedName>
        <fullName evidence="3">DUF402 domain-containing protein</fullName>
    </submittedName>
</protein>
<evidence type="ECO:0000259" key="2">
    <source>
        <dbReference type="Pfam" id="PF04167"/>
    </source>
</evidence>
<feature type="domain" description="DUF402" evidence="2">
    <location>
        <begin position="22"/>
        <end position="153"/>
    </location>
</feature>
<dbReference type="RefSeq" id="WP_378141353.1">
    <property type="nucleotide sequence ID" value="NZ_JBHSEF010000021.1"/>
</dbReference>
<reference evidence="4" key="1">
    <citation type="journal article" date="2019" name="Int. J. Syst. Evol. Microbiol.">
        <title>The Global Catalogue of Microorganisms (GCM) 10K type strain sequencing project: providing services to taxonomists for standard genome sequencing and annotation.</title>
        <authorList>
            <consortium name="The Broad Institute Genomics Platform"/>
            <consortium name="The Broad Institute Genome Sequencing Center for Infectious Disease"/>
            <person name="Wu L."/>
            <person name="Ma J."/>
        </authorList>
    </citation>
    <scope>NUCLEOTIDE SEQUENCE [LARGE SCALE GENOMIC DNA]</scope>
    <source>
        <strain evidence="4">CCUG 50353</strain>
    </source>
</reference>
<organism evidence="3 4">
    <name type="scientific">Chryseomicrobium palamuruense</name>
    <dbReference type="NCBI Taxonomy" id="682973"/>
    <lineage>
        <taxon>Bacteria</taxon>
        <taxon>Bacillati</taxon>
        <taxon>Bacillota</taxon>
        <taxon>Bacilli</taxon>
        <taxon>Bacillales</taxon>
        <taxon>Caryophanaceae</taxon>
        <taxon>Chryseomicrobium</taxon>
    </lineage>
</organism>
<dbReference type="InterPro" id="IPR050212">
    <property type="entry name" value="Ntdp-like"/>
</dbReference>
<evidence type="ECO:0000313" key="4">
    <source>
        <dbReference type="Proteomes" id="UP001595733"/>
    </source>
</evidence>
<dbReference type="EMBL" id="JBHSEF010000021">
    <property type="protein sequence ID" value="MFC4355042.1"/>
    <property type="molecule type" value="Genomic_DNA"/>
</dbReference>
<dbReference type="PANTHER" id="PTHR39159:SF1">
    <property type="entry name" value="UPF0374 PROTEIN YGAC"/>
    <property type="match status" value="1"/>
</dbReference>
<gene>
    <name evidence="3" type="ORF">ACFO0S_08290</name>
</gene>
<dbReference type="SUPFAM" id="SSF159234">
    <property type="entry name" value="FomD-like"/>
    <property type="match status" value="1"/>
</dbReference>
<keyword evidence="4" id="KW-1185">Reference proteome</keyword>
<dbReference type="Gene3D" id="2.40.380.10">
    <property type="entry name" value="FomD-like"/>
    <property type="match status" value="1"/>
</dbReference>
<proteinExistence type="predicted"/>
<comment type="caution">
    <text evidence="3">The sequence shown here is derived from an EMBL/GenBank/DDBJ whole genome shotgun (WGS) entry which is preliminary data.</text>
</comment>
<dbReference type="Pfam" id="PF04167">
    <property type="entry name" value="DUF402"/>
    <property type="match status" value="1"/>
</dbReference>
<evidence type="ECO:0000256" key="1">
    <source>
        <dbReference type="ARBA" id="ARBA00022801"/>
    </source>
</evidence>
<dbReference type="InterPro" id="IPR007295">
    <property type="entry name" value="DUF402"/>
</dbReference>